<name>A0ACC1STS4_9APHY</name>
<evidence type="ECO:0000313" key="2">
    <source>
        <dbReference type="Proteomes" id="UP001148662"/>
    </source>
</evidence>
<organism evidence="1 2">
    <name type="scientific">Phlebia brevispora</name>
    <dbReference type="NCBI Taxonomy" id="194682"/>
    <lineage>
        <taxon>Eukaryota</taxon>
        <taxon>Fungi</taxon>
        <taxon>Dikarya</taxon>
        <taxon>Basidiomycota</taxon>
        <taxon>Agaricomycotina</taxon>
        <taxon>Agaricomycetes</taxon>
        <taxon>Polyporales</taxon>
        <taxon>Meruliaceae</taxon>
        <taxon>Phlebia</taxon>
    </lineage>
</organism>
<accession>A0ACC1STS4</accession>
<reference evidence="1" key="1">
    <citation type="submission" date="2022-07" db="EMBL/GenBank/DDBJ databases">
        <title>Genome Sequence of Phlebia brevispora.</title>
        <authorList>
            <person name="Buettner E."/>
        </authorList>
    </citation>
    <scope>NUCLEOTIDE SEQUENCE</scope>
    <source>
        <strain evidence="1">MPL23</strain>
    </source>
</reference>
<comment type="caution">
    <text evidence="1">The sequence shown here is derived from an EMBL/GenBank/DDBJ whole genome shotgun (WGS) entry which is preliminary data.</text>
</comment>
<gene>
    <name evidence="1" type="ORF">NM688_g5540</name>
</gene>
<proteinExistence type="predicted"/>
<dbReference type="EMBL" id="JANHOG010001031">
    <property type="protein sequence ID" value="KAJ3546211.1"/>
    <property type="molecule type" value="Genomic_DNA"/>
</dbReference>
<protein>
    <submittedName>
        <fullName evidence="1">Uncharacterized protein</fullName>
    </submittedName>
</protein>
<dbReference type="Proteomes" id="UP001148662">
    <property type="component" value="Unassembled WGS sequence"/>
</dbReference>
<sequence length="1138" mass="125334">MLINEHHAFPMFSPSRCLKTPKRLPNRPEALSLHSLDATSRVWLDLEAVCARQCWFASAGMDVENNIRYVAVGNPTGWAGIAKTIRDVDEDKIKDHKEDIDTLLVFTGLFSAVLTAFVIESYQSLSPDPMAPVIHLLGRIADQTQSYTISSNTINSTFRPDPLHVARAFEPPLSAVRVNQLWFASLAITLITASFAMLVKQWLREYLAMDYTSPHERLRARQFRHPGLAAWKVFEIAGLLPLLLQLALGLFFLGMCIFTWTVNSGVGKGSTVLVGGWLFLFTGATLAPVVSPRCPYKMFLLKNIMIKVRRGIRWLWYPPSIRRGVQAMAHVISLGQVELGTAHAGLSSRQYDVEEFEALKQDIDELNILKEVDEFLLDDDLLATTIFDSLMQYHTDPSTIVKFVLQSLNLRLKGTELTQPLTSTPDLRRLTKRGWMAVSDIVANTVLHAFASQVSGVGRWFEDAIYLLSSHSDQPLTPAASKALVHCIQRSTLSRFTTLLASLAAPPDHVIHRLYEIWEPFSARLRDVARSPNTIPSDMISLILQLYALGANSKTPILPLQSTLDLQHLPRQLALCGSDVIATALLSQLDAAGENAIIGPWFSDALYCLLTPSSHPLPANARTALSRCIRKQTIVPFGDALGSLTSFSSAIMPVLHDISGSLSARFIELINTSDLPPSDVVSFVLRLYSFELDNGETHVPLQSLLSLELLTASTWNFGSDVVGTIILRTLETANDVISIGPWLEDAIKVLLSSCQHPLTTISTKALAKLCEGDTCHDRFGKSVRMLASLDSSSHRHVLTRFGRIFKCISASSDANWLLRELLLSVPCSSRCTHQTMGSSMALLFYDHVGDHEDWARCYTSLLIGRLEGVTGGSGSWPPGSSDSYRALLSCPIPLHRLHDDAFEVIFNVLANSGPPALYDLVTVEEGRRGWTKIDVAIGHIVSLLAEVSGDDRRSFFDARSSHCHDYATDPSCQYYACVGLNVDSIFPDKLFEQLASFLSDEIANRFKRIRRLKVNGAGQESTSLATSTIETTTASDNVSHGHSFDEDLPLDDDHNGSGSSRGEPVTSCDDGRATASRVQGGLTPFERHDTVNDDDDCNECATLRADGARRTGDFTRPGISYTPEDAELANSDSSDTHV</sequence>
<keyword evidence="2" id="KW-1185">Reference proteome</keyword>
<evidence type="ECO:0000313" key="1">
    <source>
        <dbReference type="EMBL" id="KAJ3546211.1"/>
    </source>
</evidence>